<keyword evidence="2" id="KW-1185">Reference proteome</keyword>
<keyword evidence="1" id="KW-0808">Transferase</keyword>
<organism evidence="1 2">
    <name type="scientific">Symbiobacterium terraclitae</name>
    <dbReference type="NCBI Taxonomy" id="557451"/>
    <lineage>
        <taxon>Bacteria</taxon>
        <taxon>Bacillati</taxon>
        <taxon>Bacillota</taxon>
        <taxon>Clostridia</taxon>
        <taxon>Eubacteriales</taxon>
        <taxon>Symbiobacteriaceae</taxon>
        <taxon>Symbiobacterium</taxon>
    </lineage>
</organism>
<name>A0ABS4JSB8_9FIRM</name>
<dbReference type="GO" id="GO:0016301">
    <property type="term" value="F:kinase activity"/>
    <property type="evidence" value="ECO:0007669"/>
    <property type="project" value="UniProtKB-KW"/>
</dbReference>
<keyword evidence="1" id="KW-0418">Kinase</keyword>
<dbReference type="Proteomes" id="UP001519289">
    <property type="component" value="Unassembled WGS sequence"/>
</dbReference>
<protein>
    <submittedName>
        <fullName evidence="1">NBD/HSP70 family sugar kinase</fullName>
    </submittedName>
</protein>
<evidence type="ECO:0000313" key="2">
    <source>
        <dbReference type="Proteomes" id="UP001519289"/>
    </source>
</evidence>
<dbReference type="EMBL" id="JAGGLG010000013">
    <property type="protein sequence ID" value="MBP2018414.1"/>
    <property type="molecule type" value="Genomic_DNA"/>
</dbReference>
<accession>A0ABS4JSB8</accession>
<evidence type="ECO:0000313" key="1">
    <source>
        <dbReference type="EMBL" id="MBP2018414.1"/>
    </source>
</evidence>
<gene>
    <name evidence="1" type="ORF">J2Z79_001825</name>
</gene>
<comment type="caution">
    <text evidence="1">The sequence shown here is derived from an EMBL/GenBank/DDBJ whole genome shotgun (WGS) entry which is preliminary data.</text>
</comment>
<proteinExistence type="predicted"/>
<sequence>MEHQHLERVGEELRRLGHERRQVVEQIMQHAAAGSPEARRLYEELDEISGRAIDLLEHQRALIRSELNVPPG</sequence>
<reference evidence="1 2" key="1">
    <citation type="submission" date="2021-03" db="EMBL/GenBank/DDBJ databases">
        <title>Genomic Encyclopedia of Type Strains, Phase IV (KMG-IV): sequencing the most valuable type-strain genomes for metagenomic binning, comparative biology and taxonomic classification.</title>
        <authorList>
            <person name="Goeker M."/>
        </authorList>
    </citation>
    <scope>NUCLEOTIDE SEQUENCE [LARGE SCALE GENOMIC DNA]</scope>
    <source>
        <strain evidence="1 2">DSM 27138</strain>
    </source>
</reference>
<dbReference type="RefSeq" id="WP_209466545.1">
    <property type="nucleotide sequence ID" value="NZ_JAGGLG010000013.1"/>
</dbReference>